<name>A0AAN9NAS0_PHACN</name>
<dbReference type="PANTHER" id="PTHR35485">
    <property type="entry name" value="OS01G0888900 PROTEIN"/>
    <property type="match status" value="1"/>
</dbReference>
<keyword evidence="2" id="KW-1185">Reference proteome</keyword>
<dbReference type="PANTHER" id="PTHR35485:SF4">
    <property type="entry name" value="EXPRESSED PROTEIN"/>
    <property type="match status" value="1"/>
</dbReference>
<gene>
    <name evidence="1" type="ORF">VNO80_11623</name>
</gene>
<evidence type="ECO:0000313" key="2">
    <source>
        <dbReference type="Proteomes" id="UP001374584"/>
    </source>
</evidence>
<dbReference type="EMBL" id="JAYMYR010000004">
    <property type="protein sequence ID" value="KAK7369582.1"/>
    <property type="molecule type" value="Genomic_DNA"/>
</dbReference>
<protein>
    <submittedName>
        <fullName evidence="1">Uncharacterized protein</fullName>
    </submittedName>
</protein>
<organism evidence="1 2">
    <name type="scientific">Phaseolus coccineus</name>
    <name type="common">Scarlet runner bean</name>
    <name type="synonym">Phaseolus multiflorus</name>
    <dbReference type="NCBI Taxonomy" id="3886"/>
    <lineage>
        <taxon>Eukaryota</taxon>
        <taxon>Viridiplantae</taxon>
        <taxon>Streptophyta</taxon>
        <taxon>Embryophyta</taxon>
        <taxon>Tracheophyta</taxon>
        <taxon>Spermatophyta</taxon>
        <taxon>Magnoliopsida</taxon>
        <taxon>eudicotyledons</taxon>
        <taxon>Gunneridae</taxon>
        <taxon>Pentapetalae</taxon>
        <taxon>rosids</taxon>
        <taxon>fabids</taxon>
        <taxon>Fabales</taxon>
        <taxon>Fabaceae</taxon>
        <taxon>Papilionoideae</taxon>
        <taxon>50 kb inversion clade</taxon>
        <taxon>NPAAA clade</taxon>
        <taxon>indigoferoid/millettioid clade</taxon>
        <taxon>Phaseoleae</taxon>
        <taxon>Phaseolus</taxon>
    </lineage>
</organism>
<dbReference type="AlphaFoldDB" id="A0AAN9NAS0"/>
<evidence type="ECO:0000313" key="1">
    <source>
        <dbReference type="EMBL" id="KAK7369582.1"/>
    </source>
</evidence>
<accession>A0AAN9NAS0</accession>
<reference evidence="1 2" key="1">
    <citation type="submission" date="2024-01" db="EMBL/GenBank/DDBJ databases">
        <title>The genomes of 5 underutilized Papilionoideae crops provide insights into root nodulation and disease resistanc.</title>
        <authorList>
            <person name="Jiang F."/>
        </authorList>
    </citation>
    <scope>NUCLEOTIDE SEQUENCE [LARGE SCALE GENOMIC DNA]</scope>
    <source>
        <strain evidence="1">JINMINGXINNONG_FW02</strain>
        <tissue evidence="1">Leaves</tissue>
    </source>
</reference>
<sequence length="109" mass="12707">MEGLLPLVFRAIKKRKTRKQYQCLSSGAALTHDMNVPDYYYMQEPSTSTQKVVHDHAESVGYVRYDSCREFSNEFASQERACADSPDSMQLVRFRSLKMFPRLAGWFIR</sequence>
<dbReference type="Proteomes" id="UP001374584">
    <property type="component" value="Unassembled WGS sequence"/>
</dbReference>
<proteinExistence type="predicted"/>
<comment type="caution">
    <text evidence="1">The sequence shown here is derived from an EMBL/GenBank/DDBJ whole genome shotgun (WGS) entry which is preliminary data.</text>
</comment>